<dbReference type="EMBL" id="RPDH01000001">
    <property type="protein sequence ID" value="RPE13193.1"/>
    <property type="molecule type" value="Genomic_DNA"/>
</dbReference>
<dbReference type="AlphaFoldDB" id="A0A3N4PWK5"/>
<accession>A0A3N4PWK5</accession>
<proteinExistence type="predicted"/>
<dbReference type="Proteomes" id="UP000278351">
    <property type="component" value="Unassembled WGS sequence"/>
</dbReference>
<comment type="caution">
    <text evidence="1">The sequence shown here is derived from an EMBL/GenBank/DDBJ whole genome shotgun (WGS) entry which is preliminary data.</text>
</comment>
<evidence type="ECO:0000313" key="2">
    <source>
        <dbReference type="Proteomes" id="UP000278351"/>
    </source>
</evidence>
<sequence>MLNMETTISFSLVRNDETIAFASAVTIQDAGPLLRRPLTEGERLAIFSYEDGNQLDHDELIALLDKHPVAYPDSFPIIISCVTATMFEHGDALADGLCGQEYTDIFRTATTWASEFYRRFPLQLSGPEQDIDCPPNPYNASFWADLVHQFTREKIAQLITQKTSVA</sequence>
<name>A0A3N4PWK5_9BACT</name>
<keyword evidence="2" id="KW-1185">Reference proteome</keyword>
<protein>
    <submittedName>
        <fullName evidence="1">Uncharacterized protein</fullName>
    </submittedName>
</protein>
<reference evidence="1 2" key="1">
    <citation type="submission" date="2018-11" db="EMBL/GenBank/DDBJ databases">
        <title>Chitinophaga lutea sp.nov., isolate from arsenic contaminated soil.</title>
        <authorList>
            <person name="Zong Y."/>
        </authorList>
    </citation>
    <scope>NUCLEOTIDE SEQUENCE [LARGE SCALE GENOMIC DNA]</scope>
    <source>
        <strain evidence="1 2">ZY74</strain>
    </source>
</reference>
<evidence type="ECO:0000313" key="1">
    <source>
        <dbReference type="EMBL" id="RPE13193.1"/>
    </source>
</evidence>
<gene>
    <name evidence="1" type="ORF">EGT74_06585</name>
</gene>
<organism evidence="1 2">
    <name type="scientific">Chitinophaga lutea</name>
    <dbReference type="NCBI Taxonomy" id="2488634"/>
    <lineage>
        <taxon>Bacteria</taxon>
        <taxon>Pseudomonadati</taxon>
        <taxon>Bacteroidota</taxon>
        <taxon>Chitinophagia</taxon>
        <taxon>Chitinophagales</taxon>
        <taxon>Chitinophagaceae</taxon>
        <taxon>Chitinophaga</taxon>
    </lineage>
</organism>